<dbReference type="Pfam" id="PF25330">
    <property type="entry name" value="C2_nem"/>
    <property type="match status" value="1"/>
</dbReference>
<dbReference type="CTD" id="9825826"/>
<dbReference type="AlphaFoldDB" id="E3LYZ1"/>
<evidence type="ECO:0000313" key="4">
    <source>
        <dbReference type="EMBL" id="EFO86809.1"/>
    </source>
</evidence>
<gene>
    <name evidence="4" type="primary">Cre-sdz-21</name>
    <name evidence="4" type="ORF">CRE_04540</name>
</gene>
<sequence>MSTRLFFLLASIFTIVSGNDQFWVTSVLTEFKVRDQCAAFWNQSQACSNPSLRISTNINQPTQFASRAWQIQEILNSTGNPTFISQWHGSIDSIRVSVQVEGSNPLNPFGLVAKCDEGFHPKVVFNQSSFDVMERLSTRVVVINSQCFTAKVLLKVDTECPYCPPPTTTPQPTTLAPESFIYTHRLPLIAIILLIIFTILSFCLFYFVLRRFMTLRRGFKTCPSLESGISTITPLSYSTVISPEKKQKEFVDFFALMPPVIEYEELDLDASIDIESMPRLGSLVYDYFCYENQVDVSVSDAVYV</sequence>
<keyword evidence="1" id="KW-1133">Transmembrane helix</keyword>
<dbReference type="KEGG" id="crq:GCK72_010589"/>
<reference evidence="4" key="1">
    <citation type="submission" date="2007-07" db="EMBL/GenBank/DDBJ databases">
        <title>PCAP assembly of the Caenorhabditis remanei genome.</title>
        <authorList>
            <consortium name="The Caenorhabditis remanei Sequencing Consortium"/>
            <person name="Wilson R.K."/>
        </authorList>
    </citation>
    <scope>NUCLEOTIDE SEQUENCE [LARGE SCALE GENOMIC DNA]</scope>
    <source>
        <strain evidence="4">PB4641</strain>
    </source>
</reference>
<dbReference type="InterPro" id="IPR057569">
    <property type="entry name" value="C2_nem"/>
</dbReference>
<dbReference type="OMA" id="VDTECPY"/>
<keyword evidence="2" id="KW-0732">Signal</keyword>
<accession>E3LYZ1</accession>
<dbReference type="RefSeq" id="XP_003110977.2">
    <property type="nucleotide sequence ID" value="XM_003110929.2"/>
</dbReference>
<protein>
    <submittedName>
        <fullName evidence="4">CRE-SDZ-21 protein</fullName>
    </submittedName>
</protein>
<dbReference type="PANTHER" id="PTHR38626:SF4">
    <property type="entry name" value="SKN-1 DEPENDENT ZYGOTIC TRANSCRIPT"/>
    <property type="match status" value="1"/>
</dbReference>
<feature type="domain" description="C2" evidence="3">
    <location>
        <begin position="21"/>
        <end position="159"/>
    </location>
</feature>
<dbReference type="FunCoup" id="E3LYZ1">
    <property type="interactions" value="1764"/>
</dbReference>
<dbReference type="PANTHER" id="PTHR38626">
    <property type="entry name" value="SKN-1 DEPENDENT ZYGOTIC TRANSCRIPT-RELATED"/>
    <property type="match status" value="1"/>
</dbReference>
<feature type="signal peptide" evidence="2">
    <location>
        <begin position="1"/>
        <end position="18"/>
    </location>
</feature>
<keyword evidence="1" id="KW-0812">Transmembrane</keyword>
<dbReference type="GeneID" id="9825826"/>
<dbReference type="Proteomes" id="UP000008281">
    <property type="component" value="Unassembled WGS sequence"/>
</dbReference>
<evidence type="ECO:0000313" key="5">
    <source>
        <dbReference type="Proteomes" id="UP000008281"/>
    </source>
</evidence>
<organism evidence="5">
    <name type="scientific">Caenorhabditis remanei</name>
    <name type="common">Caenorhabditis vulgaris</name>
    <dbReference type="NCBI Taxonomy" id="31234"/>
    <lineage>
        <taxon>Eukaryota</taxon>
        <taxon>Metazoa</taxon>
        <taxon>Ecdysozoa</taxon>
        <taxon>Nematoda</taxon>
        <taxon>Chromadorea</taxon>
        <taxon>Rhabditida</taxon>
        <taxon>Rhabditina</taxon>
        <taxon>Rhabditomorpha</taxon>
        <taxon>Rhabditoidea</taxon>
        <taxon>Rhabditidae</taxon>
        <taxon>Peloderinae</taxon>
        <taxon>Caenorhabditis</taxon>
    </lineage>
</organism>
<dbReference type="InterPro" id="IPR040426">
    <property type="entry name" value="C05B5.4-like"/>
</dbReference>
<dbReference type="HOGENOM" id="CLU_078602_0_0_1"/>
<keyword evidence="5" id="KW-1185">Reference proteome</keyword>
<evidence type="ECO:0000259" key="3">
    <source>
        <dbReference type="Pfam" id="PF25330"/>
    </source>
</evidence>
<dbReference type="InParanoid" id="E3LYZ1"/>
<feature type="transmembrane region" description="Helical" evidence="1">
    <location>
        <begin position="186"/>
        <end position="209"/>
    </location>
</feature>
<proteinExistence type="predicted"/>
<feature type="chain" id="PRO_5003175739" evidence="2">
    <location>
        <begin position="19"/>
        <end position="304"/>
    </location>
</feature>
<keyword evidence="1" id="KW-0472">Membrane</keyword>
<evidence type="ECO:0000256" key="2">
    <source>
        <dbReference type="SAM" id="SignalP"/>
    </source>
</evidence>
<evidence type="ECO:0000256" key="1">
    <source>
        <dbReference type="SAM" id="Phobius"/>
    </source>
</evidence>
<dbReference type="EMBL" id="DS268419">
    <property type="protein sequence ID" value="EFO86809.1"/>
    <property type="molecule type" value="Genomic_DNA"/>
</dbReference>
<name>E3LYZ1_CAERE</name>
<dbReference type="OrthoDB" id="5801558at2759"/>
<dbReference type="eggNOG" id="ENOG502T59C">
    <property type="taxonomic scope" value="Eukaryota"/>
</dbReference>